<dbReference type="Proteomes" id="UP001558652">
    <property type="component" value="Unassembled WGS sequence"/>
</dbReference>
<name>A0ABD0XYN1_9HEMI</name>
<dbReference type="EMBL" id="JBFDAA010000018">
    <property type="protein sequence ID" value="KAL1116243.1"/>
    <property type="molecule type" value="Genomic_DNA"/>
</dbReference>
<keyword evidence="2" id="KW-1185">Reference proteome</keyword>
<accession>A0ABD0XYN1</accession>
<proteinExistence type="predicted"/>
<gene>
    <name evidence="1" type="ORF">AAG570_005738</name>
</gene>
<evidence type="ECO:0000313" key="2">
    <source>
        <dbReference type="Proteomes" id="UP001558652"/>
    </source>
</evidence>
<reference evidence="1 2" key="1">
    <citation type="submission" date="2024-07" db="EMBL/GenBank/DDBJ databases">
        <title>Chromosome-level genome assembly of the water stick insect Ranatra chinensis (Heteroptera: Nepidae).</title>
        <authorList>
            <person name="Liu X."/>
        </authorList>
    </citation>
    <scope>NUCLEOTIDE SEQUENCE [LARGE SCALE GENOMIC DNA]</scope>
    <source>
        <strain evidence="1">Cailab_2021Rc</strain>
        <tissue evidence="1">Muscle</tissue>
    </source>
</reference>
<dbReference type="AlphaFoldDB" id="A0ABD0XYN1"/>
<evidence type="ECO:0000313" key="1">
    <source>
        <dbReference type="EMBL" id="KAL1116243.1"/>
    </source>
</evidence>
<protein>
    <submittedName>
        <fullName evidence="1">Uncharacterized protein</fullName>
    </submittedName>
</protein>
<comment type="caution">
    <text evidence="1">The sequence shown here is derived from an EMBL/GenBank/DDBJ whole genome shotgun (WGS) entry which is preliminary data.</text>
</comment>
<organism evidence="1 2">
    <name type="scientific">Ranatra chinensis</name>
    <dbReference type="NCBI Taxonomy" id="642074"/>
    <lineage>
        <taxon>Eukaryota</taxon>
        <taxon>Metazoa</taxon>
        <taxon>Ecdysozoa</taxon>
        <taxon>Arthropoda</taxon>
        <taxon>Hexapoda</taxon>
        <taxon>Insecta</taxon>
        <taxon>Pterygota</taxon>
        <taxon>Neoptera</taxon>
        <taxon>Paraneoptera</taxon>
        <taxon>Hemiptera</taxon>
        <taxon>Heteroptera</taxon>
        <taxon>Panheteroptera</taxon>
        <taxon>Nepomorpha</taxon>
        <taxon>Nepidae</taxon>
        <taxon>Ranatrinae</taxon>
        <taxon>Ranatra</taxon>
    </lineage>
</organism>
<sequence length="111" mass="12808">MEVLVTFGHILRVLSVGLMNNRLGRRKSSCKGDLREKVSVYEEIKDYFIPEEMEDGKLDSKEDKEPSFRTPDEGRVYNIFGCPCYKSDEAIHNKRSGSMITFLYDGTNVLY</sequence>